<name>A0A250XEE9_9CHLO</name>
<dbReference type="AlphaFoldDB" id="A0A250XEE9"/>
<dbReference type="PANTHER" id="PTHR32114:SF2">
    <property type="entry name" value="ABC TRANSPORTER ABCH.3"/>
    <property type="match status" value="1"/>
</dbReference>
<evidence type="ECO:0000313" key="4">
    <source>
        <dbReference type="Proteomes" id="UP000232323"/>
    </source>
</evidence>
<dbReference type="PANTHER" id="PTHR32114">
    <property type="entry name" value="ABC TRANSPORTER ABCH.3"/>
    <property type="match status" value="1"/>
</dbReference>
<comment type="caution">
    <text evidence="3">The sequence shown here is derived from an EMBL/GenBank/DDBJ whole genome shotgun (WGS) entry which is preliminary data.</text>
</comment>
<dbReference type="STRING" id="1157962.A0A250XEE9"/>
<sequence>MCLNAFKTLRFRFTFSRFRISKSQDPFAAPSLVRSAELNIHSQIQMMKSKSFCAKSNNSVLTHLLKPLSHVKASIMHLRFQHLQTNALAGSHSEDASPDVNTSSVSKSRKTKTPKKEKAESEKFVEETTTEGSSKRGKETTTEGSSKHGKETTTEGSSKRGKKTTTEGSSKRGKETTTEGSSKRGKKTTTEGSSKRGKETTTEGSSKRGKRVSKANTVSTNSDPQCEASNPITAGSDQHHQTLDTGTSEGVPTSTPKALDTGTSTPKSLDTGTSTPKALDTGTSEGVPTSNPKAPKTKRGRAKKLKAAENDTACEVDDSSASPSKSSLSVKDVDAQPGGATNPVPAADNSHVPLQQSKPAALFDPALLTEDVPHPGGPWDQPRHWVVFSDLHVTVKSLGTCLQVLKRVHKEAVQRDAGIMFLGDFWDERGALPVEPLNAVIRELKTWTQPTLMLVGNHDQVNLGGESHSLTPLSAACPQHIHVFSRPTLYRKALWLPYRRQHDVLQAAIRAAKAHSVGVSTLQAVRGSAVEGSRVEREIQHEICDNHFAEATEAFLGQMEVVPSATVPSVTVPALTSFGAVFAHADVQQAQYNYFLQSREGISLDTFPSHMPVYTGHYHLPHTVKNSQIIYVGSPYQVTASEAGEVKRLLVLDAESGWRVVEELPLQLGPRYLRATSVEELSAMVADSATLGGSATVAEAVPSEAVDFGAGVRAGDRVKCVLTDDVVQEQWIRLKEKLQAAGVYVEVVQKPSKQRLRIQEAEDMGVLELLEEYASLFGLGVEAKEVAAKALQAEMQRGGHGGGSAASRHVVISFGKMEVEGFGPFQEPQVYNLGDRGLRVITGANDDESMADSNGAGKTSLVTAPLWALTGDMLARTESASGTKGITVDSMLNDNSKEARVQISGTVNGQSFLVERAVKRGKTARLHFELDGQVMDQQDIRATQGLIEDTFNVQLLRHAVFYG</sequence>
<feature type="compositionally biased region" description="Low complexity" evidence="1">
    <location>
        <begin position="319"/>
        <end position="330"/>
    </location>
</feature>
<feature type="compositionally biased region" description="Polar residues" evidence="1">
    <location>
        <begin position="214"/>
        <end position="236"/>
    </location>
</feature>
<dbReference type="InterPro" id="IPR038729">
    <property type="entry name" value="Rad50/SbcC_AAA"/>
</dbReference>
<reference evidence="3 4" key="1">
    <citation type="submission" date="2017-08" db="EMBL/GenBank/DDBJ databases">
        <title>Acidophilic green algal genome provides insights into adaptation to an acidic environment.</title>
        <authorList>
            <person name="Hirooka S."/>
            <person name="Hirose Y."/>
            <person name="Kanesaki Y."/>
            <person name="Higuchi S."/>
            <person name="Fujiwara T."/>
            <person name="Onuma R."/>
            <person name="Era A."/>
            <person name="Ohbayashi R."/>
            <person name="Uzuka A."/>
            <person name="Nozaki H."/>
            <person name="Yoshikawa H."/>
            <person name="Miyagishima S.Y."/>
        </authorList>
    </citation>
    <scope>NUCLEOTIDE SEQUENCE [LARGE SCALE GENOMIC DNA]</scope>
    <source>
        <strain evidence="3 4">NIES-2499</strain>
    </source>
</reference>
<dbReference type="GO" id="GO:0016887">
    <property type="term" value="F:ATP hydrolysis activity"/>
    <property type="evidence" value="ECO:0007669"/>
    <property type="project" value="InterPro"/>
</dbReference>
<evidence type="ECO:0000259" key="2">
    <source>
        <dbReference type="Pfam" id="PF13476"/>
    </source>
</evidence>
<dbReference type="SUPFAM" id="SSF56300">
    <property type="entry name" value="Metallo-dependent phosphatases"/>
    <property type="match status" value="1"/>
</dbReference>
<feature type="compositionally biased region" description="Polar residues" evidence="1">
    <location>
        <begin position="243"/>
        <end position="292"/>
    </location>
</feature>
<organism evidence="3 4">
    <name type="scientific">Chlamydomonas eustigma</name>
    <dbReference type="NCBI Taxonomy" id="1157962"/>
    <lineage>
        <taxon>Eukaryota</taxon>
        <taxon>Viridiplantae</taxon>
        <taxon>Chlorophyta</taxon>
        <taxon>core chlorophytes</taxon>
        <taxon>Chlorophyceae</taxon>
        <taxon>CS clade</taxon>
        <taxon>Chlamydomonadales</taxon>
        <taxon>Chlamydomonadaceae</taxon>
        <taxon>Chlamydomonas</taxon>
    </lineage>
</organism>
<dbReference type="Gene3D" id="3.40.50.300">
    <property type="entry name" value="P-loop containing nucleotide triphosphate hydrolases"/>
    <property type="match status" value="1"/>
</dbReference>
<protein>
    <recommendedName>
        <fullName evidence="2">Rad50/SbcC-type AAA domain-containing protein</fullName>
    </recommendedName>
</protein>
<feature type="non-terminal residue" evidence="3">
    <location>
        <position position="963"/>
    </location>
</feature>
<feature type="domain" description="Rad50/SbcC-type AAA" evidence="2">
    <location>
        <begin position="816"/>
        <end position="934"/>
    </location>
</feature>
<dbReference type="InterPro" id="IPR027417">
    <property type="entry name" value="P-loop_NTPase"/>
</dbReference>
<feature type="compositionally biased region" description="Basic residues" evidence="1">
    <location>
        <begin position="295"/>
        <end position="305"/>
    </location>
</feature>
<accession>A0A250XEE9</accession>
<gene>
    <name evidence="3" type="ORF">CEUSTIGMA_g8573.t1</name>
</gene>
<dbReference type="GO" id="GO:0006302">
    <property type="term" value="P:double-strand break repair"/>
    <property type="evidence" value="ECO:0007669"/>
    <property type="project" value="InterPro"/>
</dbReference>
<dbReference type="OrthoDB" id="18797at2759"/>
<feature type="region of interest" description="Disordered" evidence="1">
    <location>
        <begin position="89"/>
        <end position="349"/>
    </location>
</feature>
<dbReference type="Pfam" id="PF13476">
    <property type="entry name" value="AAA_23"/>
    <property type="match status" value="1"/>
</dbReference>
<dbReference type="InterPro" id="IPR029052">
    <property type="entry name" value="Metallo-depent_PP-like"/>
</dbReference>
<dbReference type="Gene3D" id="3.60.21.10">
    <property type="match status" value="1"/>
</dbReference>
<evidence type="ECO:0000256" key="1">
    <source>
        <dbReference type="SAM" id="MobiDB-lite"/>
    </source>
</evidence>
<proteinExistence type="predicted"/>
<keyword evidence="4" id="KW-1185">Reference proteome</keyword>
<dbReference type="EMBL" id="BEGY01000061">
    <property type="protein sequence ID" value="GAX81140.1"/>
    <property type="molecule type" value="Genomic_DNA"/>
</dbReference>
<dbReference type="Proteomes" id="UP000232323">
    <property type="component" value="Unassembled WGS sequence"/>
</dbReference>
<feature type="compositionally biased region" description="Basic and acidic residues" evidence="1">
    <location>
        <begin position="133"/>
        <end position="153"/>
    </location>
</feature>
<feature type="compositionally biased region" description="Basic and acidic residues" evidence="1">
    <location>
        <begin position="114"/>
        <end position="126"/>
    </location>
</feature>
<evidence type="ECO:0000313" key="3">
    <source>
        <dbReference type="EMBL" id="GAX81140.1"/>
    </source>
</evidence>